<name>A0A921FZT7_SPOPS</name>
<evidence type="ECO:0000256" key="3">
    <source>
        <dbReference type="ARBA" id="ARBA00012790"/>
    </source>
</evidence>
<keyword evidence="11" id="KW-0106">Calcium</keyword>
<dbReference type="EMBL" id="DYWT01000151">
    <property type="protein sequence ID" value="HJF31942.1"/>
    <property type="molecule type" value="Genomic_DNA"/>
</dbReference>
<evidence type="ECO:0000313" key="20">
    <source>
        <dbReference type="EMBL" id="HJF31942.1"/>
    </source>
</evidence>
<evidence type="ECO:0000256" key="12">
    <source>
        <dbReference type="ARBA" id="ARBA00022840"/>
    </source>
</evidence>
<keyword evidence="8 18" id="KW-0812">Transmembrane</keyword>
<protein>
    <recommendedName>
        <fullName evidence="3">P-type Ca(2+) transporter</fullName>
        <ecNumber evidence="3">7.2.2.10</ecNumber>
    </recommendedName>
</protein>
<dbReference type="SUPFAM" id="SSF56784">
    <property type="entry name" value="HAD-like"/>
    <property type="match status" value="1"/>
</dbReference>
<dbReference type="SFLD" id="SFLDG00002">
    <property type="entry name" value="C1.7:_P-type_atpase_like"/>
    <property type="match status" value="1"/>
</dbReference>
<evidence type="ECO:0000256" key="5">
    <source>
        <dbReference type="ARBA" id="ARBA00022475"/>
    </source>
</evidence>
<keyword evidence="6" id="KW-0597">Phosphoprotein</keyword>
<dbReference type="InterPro" id="IPR001757">
    <property type="entry name" value="P_typ_ATPase"/>
</dbReference>
<evidence type="ECO:0000256" key="9">
    <source>
        <dbReference type="ARBA" id="ARBA00022723"/>
    </source>
</evidence>
<keyword evidence="7" id="KW-0109">Calcium transport</keyword>
<keyword evidence="10" id="KW-0547">Nucleotide-binding</keyword>
<dbReference type="GO" id="GO:0005886">
    <property type="term" value="C:plasma membrane"/>
    <property type="evidence" value="ECO:0007669"/>
    <property type="project" value="UniProtKB-SubCell"/>
</dbReference>
<gene>
    <name evidence="20" type="ORF">K8V56_09215</name>
</gene>
<dbReference type="SMART" id="SM00831">
    <property type="entry name" value="Cation_ATPase_N"/>
    <property type="match status" value="1"/>
</dbReference>
<dbReference type="GO" id="GO:0005524">
    <property type="term" value="F:ATP binding"/>
    <property type="evidence" value="ECO:0007669"/>
    <property type="project" value="UniProtKB-KW"/>
</dbReference>
<comment type="similarity">
    <text evidence="2">Belongs to the cation transport ATPase (P-type) (TC 3.A.3) family. Type IIA subfamily.</text>
</comment>
<dbReference type="InterPro" id="IPR044492">
    <property type="entry name" value="P_typ_ATPase_HD_dom"/>
</dbReference>
<sequence>MDYRRENIEDILTELNVDAEKGLSNEQIEENREKYGKNEFEEEAKTSLFMKILHQFQEVMNMILLFAGALSFYISFSDPNHGYAETVVIVVIIIINITVTIYQEGKAEDALESLKEMSSPKATVIRDGKKQETEADEIVQGDILVVESGDRVAADMRLIESNNLQVEESALTGESVPVEKDHTADIEQDAPVGDVLNTAFSGTSVTNGNAKGVVIGIGMDSEMGSIADMLTSNEEQKTPLQMRIDQLAKKLAILAFFAGAIIFALNYFLSDISFLDNLMLTVSLAIAAVPETLPVIVTLSLAYGVQNMAKRNAIIRNMPAVETLGSASVIASDKTGTLTQNKMSIRRIWKIGNEPKETAEEFDEDEAWMLKMMALASDASVEQNDEETVIAGDPTEAAIIRLIEDKGWSKKELEEAYPRIEEFPFDSERKRMTTIHEFEGKYLAISKGAFERIPADTEDSEQDAQKIHDQFGADALRVLAVSYKELDNLPDDSDIAEIEQGMTFSGMVGMIDPPREESKESVQEALKAGIRPIMITGDHAVTATAIADQIGIVGEEGKTITGEELQELSDEELNKHIHEYAVYARVSPEDKIRIVKAWQDKGEVVAMTGDGVNDAPSLQAADVGTAMGESGTEVAKNASDIILTDDNFATIVHAVEEGRRVYENIRKAVYFLLSANIAEIFIMLIATVLGWGTPLIPIHLLFINVIADGIPGF</sequence>
<keyword evidence="4" id="KW-0813">Transport</keyword>
<dbReference type="SFLD" id="SFLDS00003">
    <property type="entry name" value="Haloacid_Dehalogenase"/>
    <property type="match status" value="1"/>
</dbReference>
<evidence type="ECO:0000256" key="10">
    <source>
        <dbReference type="ARBA" id="ARBA00022741"/>
    </source>
</evidence>
<keyword evidence="5" id="KW-1003">Cell membrane</keyword>
<keyword evidence="13" id="KW-1278">Translocase</keyword>
<evidence type="ECO:0000256" key="14">
    <source>
        <dbReference type="ARBA" id="ARBA00022989"/>
    </source>
</evidence>
<evidence type="ECO:0000256" key="8">
    <source>
        <dbReference type="ARBA" id="ARBA00022692"/>
    </source>
</evidence>
<dbReference type="GO" id="GO:0005388">
    <property type="term" value="F:P-type calcium transporter activity"/>
    <property type="evidence" value="ECO:0007669"/>
    <property type="project" value="UniProtKB-EC"/>
</dbReference>
<feature type="transmembrane region" description="Helical" evidence="18">
    <location>
        <begin position="82"/>
        <end position="102"/>
    </location>
</feature>
<evidence type="ECO:0000313" key="21">
    <source>
        <dbReference type="Proteomes" id="UP000698173"/>
    </source>
</evidence>
<accession>A0A921FZT7</accession>
<keyword evidence="14 18" id="KW-1133">Transmembrane helix</keyword>
<keyword evidence="12" id="KW-0067">ATP-binding</keyword>
<evidence type="ECO:0000256" key="17">
    <source>
        <dbReference type="ARBA" id="ARBA00048694"/>
    </source>
</evidence>
<dbReference type="NCBIfam" id="TIGR01494">
    <property type="entry name" value="ATPase_P-type"/>
    <property type="match status" value="2"/>
</dbReference>
<dbReference type="Pfam" id="PF00690">
    <property type="entry name" value="Cation_ATPase_N"/>
    <property type="match status" value="1"/>
</dbReference>
<dbReference type="PANTHER" id="PTHR42861">
    <property type="entry name" value="CALCIUM-TRANSPORTING ATPASE"/>
    <property type="match status" value="1"/>
</dbReference>
<proteinExistence type="inferred from homology"/>
<dbReference type="SUPFAM" id="SSF81653">
    <property type="entry name" value="Calcium ATPase, transduction domain A"/>
    <property type="match status" value="1"/>
</dbReference>
<evidence type="ECO:0000256" key="2">
    <source>
        <dbReference type="ARBA" id="ARBA00005675"/>
    </source>
</evidence>
<dbReference type="EC" id="7.2.2.10" evidence="3"/>
<dbReference type="GO" id="GO:0046872">
    <property type="term" value="F:metal ion binding"/>
    <property type="evidence" value="ECO:0007669"/>
    <property type="project" value="UniProtKB-KW"/>
</dbReference>
<evidence type="ECO:0000256" key="13">
    <source>
        <dbReference type="ARBA" id="ARBA00022967"/>
    </source>
</evidence>
<comment type="caution">
    <text evidence="20">The sequence shown here is derived from an EMBL/GenBank/DDBJ whole genome shotgun (WGS) entry which is preliminary data.</text>
</comment>
<dbReference type="SUPFAM" id="SSF81665">
    <property type="entry name" value="Calcium ATPase, transmembrane domain M"/>
    <property type="match status" value="1"/>
</dbReference>
<dbReference type="PROSITE" id="PS00154">
    <property type="entry name" value="ATPASE_E1_E2"/>
    <property type="match status" value="1"/>
</dbReference>
<feature type="domain" description="Cation-transporting P-type ATPase N-terminal" evidence="19">
    <location>
        <begin position="2"/>
        <end position="76"/>
    </location>
</feature>
<evidence type="ECO:0000259" key="19">
    <source>
        <dbReference type="SMART" id="SM00831"/>
    </source>
</evidence>
<dbReference type="Proteomes" id="UP000698173">
    <property type="component" value="Unassembled WGS sequence"/>
</dbReference>
<evidence type="ECO:0000256" key="18">
    <source>
        <dbReference type="SAM" id="Phobius"/>
    </source>
</evidence>
<reference evidence="20" key="2">
    <citation type="submission" date="2021-09" db="EMBL/GenBank/DDBJ databases">
        <authorList>
            <person name="Gilroy R."/>
        </authorList>
    </citation>
    <scope>NUCLEOTIDE SEQUENCE</scope>
    <source>
        <strain evidence="20">CHK171-7178</strain>
    </source>
</reference>
<comment type="catalytic activity">
    <reaction evidence="17">
        <text>Ca(2+)(in) + ATP + H2O = Ca(2+)(out) + ADP + phosphate + H(+)</text>
        <dbReference type="Rhea" id="RHEA:18105"/>
        <dbReference type="ChEBI" id="CHEBI:15377"/>
        <dbReference type="ChEBI" id="CHEBI:15378"/>
        <dbReference type="ChEBI" id="CHEBI:29108"/>
        <dbReference type="ChEBI" id="CHEBI:30616"/>
        <dbReference type="ChEBI" id="CHEBI:43474"/>
        <dbReference type="ChEBI" id="CHEBI:456216"/>
        <dbReference type="EC" id="7.2.2.10"/>
    </reaction>
</comment>
<dbReference type="InterPro" id="IPR059000">
    <property type="entry name" value="ATPase_P-type_domA"/>
</dbReference>
<comment type="subcellular location">
    <subcellularLocation>
        <location evidence="1">Cell membrane</location>
        <topology evidence="1">Multi-pass membrane protein</topology>
    </subcellularLocation>
</comment>
<evidence type="ECO:0000256" key="6">
    <source>
        <dbReference type="ARBA" id="ARBA00022553"/>
    </source>
</evidence>
<dbReference type="InterPro" id="IPR023299">
    <property type="entry name" value="ATPase_P-typ_cyto_dom_N"/>
</dbReference>
<dbReference type="Gene3D" id="2.70.150.10">
    <property type="entry name" value="Calcium-transporting ATPase, cytoplasmic transduction domain A"/>
    <property type="match status" value="1"/>
</dbReference>
<dbReference type="FunFam" id="2.70.150.10:FF:000016">
    <property type="entry name" value="Calcium-transporting P-type ATPase putative"/>
    <property type="match status" value="1"/>
</dbReference>
<dbReference type="InterPro" id="IPR004014">
    <property type="entry name" value="ATPase_P-typ_cation-transptr_N"/>
</dbReference>
<feature type="transmembrane region" description="Helical" evidence="18">
    <location>
        <begin position="59"/>
        <end position="76"/>
    </location>
</feature>
<dbReference type="SFLD" id="SFLDF00027">
    <property type="entry name" value="p-type_atpase"/>
    <property type="match status" value="1"/>
</dbReference>
<dbReference type="PRINTS" id="PR00119">
    <property type="entry name" value="CATATPASE"/>
</dbReference>
<dbReference type="InterPro" id="IPR018303">
    <property type="entry name" value="ATPase_P-typ_P_site"/>
</dbReference>
<dbReference type="InterPro" id="IPR023298">
    <property type="entry name" value="ATPase_P-typ_TM_dom_sf"/>
</dbReference>
<dbReference type="Gene3D" id="3.40.1110.10">
    <property type="entry name" value="Calcium-transporting ATPase, cytoplasmic domain N"/>
    <property type="match status" value="1"/>
</dbReference>
<evidence type="ECO:0000256" key="4">
    <source>
        <dbReference type="ARBA" id="ARBA00022448"/>
    </source>
</evidence>
<evidence type="ECO:0000256" key="15">
    <source>
        <dbReference type="ARBA" id="ARBA00023065"/>
    </source>
</evidence>
<feature type="transmembrane region" description="Helical" evidence="18">
    <location>
        <begin position="251"/>
        <end position="269"/>
    </location>
</feature>
<organism evidence="20 21">
    <name type="scientific">Sporosarcina psychrophila</name>
    <name type="common">Bacillus psychrophilus</name>
    <dbReference type="NCBI Taxonomy" id="1476"/>
    <lineage>
        <taxon>Bacteria</taxon>
        <taxon>Bacillati</taxon>
        <taxon>Bacillota</taxon>
        <taxon>Bacilli</taxon>
        <taxon>Bacillales</taxon>
        <taxon>Caryophanaceae</taxon>
        <taxon>Sporosarcina</taxon>
    </lineage>
</organism>
<dbReference type="Gene3D" id="3.40.50.1000">
    <property type="entry name" value="HAD superfamily/HAD-like"/>
    <property type="match status" value="1"/>
</dbReference>
<reference evidence="20" key="1">
    <citation type="journal article" date="2021" name="PeerJ">
        <title>Extensive microbial diversity within the chicken gut microbiome revealed by metagenomics and culture.</title>
        <authorList>
            <person name="Gilroy R."/>
            <person name="Ravi A."/>
            <person name="Getino M."/>
            <person name="Pursley I."/>
            <person name="Horton D.L."/>
            <person name="Alikhan N.F."/>
            <person name="Baker D."/>
            <person name="Gharbi K."/>
            <person name="Hall N."/>
            <person name="Watson M."/>
            <person name="Adriaenssens E.M."/>
            <person name="Foster-Nyarko E."/>
            <person name="Jarju S."/>
            <person name="Secka A."/>
            <person name="Antonio M."/>
            <person name="Oren A."/>
            <person name="Chaudhuri R.R."/>
            <person name="La Ragione R."/>
            <person name="Hildebrand F."/>
            <person name="Pallen M.J."/>
        </authorList>
    </citation>
    <scope>NUCLEOTIDE SEQUENCE</scope>
    <source>
        <strain evidence="20">CHK171-7178</strain>
    </source>
</reference>
<keyword evidence="16 18" id="KW-0472">Membrane</keyword>
<feature type="transmembrane region" description="Helical" evidence="18">
    <location>
        <begin position="669"/>
        <end position="691"/>
    </location>
</feature>
<feature type="non-terminal residue" evidence="20">
    <location>
        <position position="713"/>
    </location>
</feature>
<dbReference type="InterPro" id="IPR036412">
    <property type="entry name" value="HAD-like_sf"/>
</dbReference>
<keyword evidence="9" id="KW-0479">Metal-binding</keyword>
<evidence type="ECO:0000256" key="11">
    <source>
        <dbReference type="ARBA" id="ARBA00022837"/>
    </source>
</evidence>
<evidence type="ECO:0000256" key="16">
    <source>
        <dbReference type="ARBA" id="ARBA00023136"/>
    </source>
</evidence>
<dbReference type="FunFam" id="3.40.50.1000:FF:000028">
    <property type="entry name" value="Calcium-transporting P-type ATPase, putative"/>
    <property type="match status" value="1"/>
</dbReference>
<dbReference type="InterPro" id="IPR008250">
    <property type="entry name" value="ATPase_P-typ_transduc_dom_A_sf"/>
</dbReference>
<evidence type="ECO:0000256" key="7">
    <source>
        <dbReference type="ARBA" id="ARBA00022568"/>
    </source>
</evidence>
<dbReference type="InterPro" id="IPR023214">
    <property type="entry name" value="HAD_sf"/>
</dbReference>
<dbReference type="PRINTS" id="PR00120">
    <property type="entry name" value="HATPASE"/>
</dbReference>
<dbReference type="Pfam" id="PF00122">
    <property type="entry name" value="E1-E2_ATPase"/>
    <property type="match status" value="1"/>
</dbReference>
<dbReference type="GO" id="GO:0016887">
    <property type="term" value="F:ATP hydrolysis activity"/>
    <property type="evidence" value="ECO:0007669"/>
    <property type="project" value="InterPro"/>
</dbReference>
<dbReference type="AlphaFoldDB" id="A0A921FZT7"/>
<dbReference type="GO" id="GO:0140352">
    <property type="term" value="P:export from cell"/>
    <property type="evidence" value="ECO:0007669"/>
    <property type="project" value="UniProtKB-ARBA"/>
</dbReference>
<keyword evidence="15" id="KW-0406">Ion transport</keyword>
<dbReference type="Pfam" id="PF13246">
    <property type="entry name" value="Cation_ATPase"/>
    <property type="match status" value="1"/>
</dbReference>
<evidence type="ECO:0000256" key="1">
    <source>
        <dbReference type="ARBA" id="ARBA00004651"/>
    </source>
</evidence>
<feature type="transmembrane region" description="Helical" evidence="18">
    <location>
        <begin position="281"/>
        <end position="305"/>
    </location>
</feature>
<dbReference type="Gene3D" id="1.20.1110.10">
    <property type="entry name" value="Calcium-transporting ATPase, transmembrane domain"/>
    <property type="match status" value="1"/>
</dbReference>